<gene>
    <name evidence="1" type="ORF">HPB47_012885</name>
</gene>
<evidence type="ECO:0000313" key="1">
    <source>
        <dbReference type="EMBL" id="KAG0410000.1"/>
    </source>
</evidence>
<reference evidence="1 2" key="1">
    <citation type="journal article" date="2020" name="Cell">
        <title>Large-Scale Comparative Analyses of Tick Genomes Elucidate Their Genetic Diversity and Vector Capacities.</title>
        <authorList>
            <consortium name="Tick Genome and Microbiome Consortium (TIGMIC)"/>
            <person name="Jia N."/>
            <person name="Wang J."/>
            <person name="Shi W."/>
            <person name="Du L."/>
            <person name="Sun Y."/>
            <person name="Zhan W."/>
            <person name="Jiang J.F."/>
            <person name="Wang Q."/>
            <person name="Zhang B."/>
            <person name="Ji P."/>
            <person name="Bell-Sakyi L."/>
            <person name="Cui X.M."/>
            <person name="Yuan T.T."/>
            <person name="Jiang B.G."/>
            <person name="Yang W.F."/>
            <person name="Lam T.T."/>
            <person name="Chang Q.C."/>
            <person name="Ding S.J."/>
            <person name="Wang X.J."/>
            <person name="Zhu J.G."/>
            <person name="Ruan X.D."/>
            <person name="Zhao L."/>
            <person name="Wei J.T."/>
            <person name="Ye R.Z."/>
            <person name="Que T.C."/>
            <person name="Du C.H."/>
            <person name="Zhou Y.H."/>
            <person name="Cheng J.X."/>
            <person name="Dai P.F."/>
            <person name="Guo W.B."/>
            <person name="Han X.H."/>
            <person name="Huang E.J."/>
            <person name="Li L.F."/>
            <person name="Wei W."/>
            <person name="Gao Y.C."/>
            <person name="Liu J.Z."/>
            <person name="Shao H.Z."/>
            <person name="Wang X."/>
            <person name="Wang C.C."/>
            <person name="Yang T.C."/>
            <person name="Huo Q.B."/>
            <person name="Li W."/>
            <person name="Chen H.Y."/>
            <person name="Chen S.E."/>
            <person name="Zhou L.G."/>
            <person name="Ni X.B."/>
            <person name="Tian J.H."/>
            <person name="Sheng Y."/>
            <person name="Liu T."/>
            <person name="Pan Y.S."/>
            <person name="Xia L.Y."/>
            <person name="Li J."/>
            <person name="Zhao F."/>
            <person name="Cao W.C."/>
        </authorList>
    </citation>
    <scope>NUCLEOTIDE SEQUENCE [LARGE SCALE GENOMIC DNA]</scope>
    <source>
        <strain evidence="1">Iper-2018</strain>
    </source>
</reference>
<keyword evidence="2" id="KW-1185">Reference proteome</keyword>
<proteinExistence type="predicted"/>
<accession>A0AC60NS95</accession>
<dbReference type="Proteomes" id="UP000805193">
    <property type="component" value="Unassembled WGS sequence"/>
</dbReference>
<evidence type="ECO:0000313" key="2">
    <source>
        <dbReference type="Proteomes" id="UP000805193"/>
    </source>
</evidence>
<dbReference type="EMBL" id="JABSTQ010011567">
    <property type="protein sequence ID" value="KAG0410000.1"/>
    <property type="molecule type" value="Genomic_DNA"/>
</dbReference>
<sequence>MDTTTAPPTAMDDTPNPTAQDDAVSLSDSLIEDTEGPFQEVTCRKKRRCSSRNSGSSDATIVTLTEPTVGLVVLFTPLNPDVSIDSIDSVRVSNTLETLVPSCVIEARFNRRKNLLAVDTRNGQTTRVLLGLTTLCGMKVRAFEHRGKISSVGIVRNVDIALSDAETVRALRSSVSIRCVRRLGNSSTVRIEFASATLPQHIYVGLVRHEVDLYVNNPLQCHRCGLFGHVAASCKRKLACLRCAQPHATAQCDASDLHCVNCNKSHEATSHICPFWQAERTVAAIAARTTCRLRKHEQHLTSLLTRRLYRKHKLHQKSSALLRNTPKGKDIRDDARCNKIALINRPLHLSPGHQVQSTSIQAGSAIYPVAVSSSLINPEAPSYAAMEGDLEAASPAEAVLVAFCL</sequence>
<name>A0AC60NS95_IXOPE</name>
<protein>
    <submittedName>
        <fullName evidence="1">Uncharacterized protein</fullName>
    </submittedName>
</protein>
<comment type="caution">
    <text evidence="1">The sequence shown here is derived from an EMBL/GenBank/DDBJ whole genome shotgun (WGS) entry which is preliminary data.</text>
</comment>
<organism evidence="1 2">
    <name type="scientific">Ixodes persulcatus</name>
    <name type="common">Taiga tick</name>
    <dbReference type="NCBI Taxonomy" id="34615"/>
    <lineage>
        <taxon>Eukaryota</taxon>
        <taxon>Metazoa</taxon>
        <taxon>Ecdysozoa</taxon>
        <taxon>Arthropoda</taxon>
        <taxon>Chelicerata</taxon>
        <taxon>Arachnida</taxon>
        <taxon>Acari</taxon>
        <taxon>Parasitiformes</taxon>
        <taxon>Ixodida</taxon>
        <taxon>Ixodoidea</taxon>
        <taxon>Ixodidae</taxon>
        <taxon>Ixodinae</taxon>
        <taxon>Ixodes</taxon>
    </lineage>
</organism>